<accession>A0A9R0DK67</accession>
<evidence type="ECO:0000313" key="1">
    <source>
        <dbReference type="Proteomes" id="UP000829999"/>
    </source>
</evidence>
<evidence type="ECO:0000313" key="2">
    <source>
        <dbReference type="RefSeq" id="XP_035457131.2"/>
    </source>
</evidence>
<dbReference type="AlphaFoldDB" id="A0A9R0DK67"/>
<dbReference type="RefSeq" id="XP_035457131.2">
    <property type="nucleotide sequence ID" value="XM_035601238.2"/>
</dbReference>
<organism evidence="1 2">
    <name type="scientific">Spodoptera frugiperda</name>
    <name type="common">Fall armyworm</name>
    <dbReference type="NCBI Taxonomy" id="7108"/>
    <lineage>
        <taxon>Eukaryota</taxon>
        <taxon>Metazoa</taxon>
        <taxon>Ecdysozoa</taxon>
        <taxon>Arthropoda</taxon>
        <taxon>Hexapoda</taxon>
        <taxon>Insecta</taxon>
        <taxon>Pterygota</taxon>
        <taxon>Neoptera</taxon>
        <taxon>Endopterygota</taxon>
        <taxon>Lepidoptera</taxon>
        <taxon>Glossata</taxon>
        <taxon>Ditrysia</taxon>
        <taxon>Noctuoidea</taxon>
        <taxon>Noctuidae</taxon>
        <taxon>Amphipyrinae</taxon>
        <taxon>Spodoptera</taxon>
    </lineage>
</organism>
<reference evidence="2" key="1">
    <citation type="submission" date="2025-08" db="UniProtKB">
        <authorList>
            <consortium name="RefSeq"/>
        </authorList>
    </citation>
    <scope>IDENTIFICATION</scope>
    <source>
        <tissue evidence="2">Whole larval tissue</tissue>
    </source>
</reference>
<keyword evidence="1" id="KW-1185">Reference proteome</keyword>
<gene>
    <name evidence="2" type="primary">LOC118280851</name>
</gene>
<sequence length="298" mass="33533">MSDSQLYWSCRKAMDDEPITLAKFPMRVIVPPIHPSEGPAESYPVSPVPDDVQEIVAILERSASLPDFIPELQKEHSILSFQHSFYVISGDNNVTSGNDMEVTEPDLNAPSTSNAFGSMASSTSTPPDGIGTQSARLQSPFNACFIPGDMGPVPFRTKEALEKMIVINNKIDAAKENENIKIIEKEVYRLHNEATHAYYNHLYETSIAKLKIAEAFLNLAITCDYDQFDRIRKLMLRTYISLADSYKENKQISQCIVINQRINTEFSVDDVIRYKFIELQLMTENSVSDVPGTAERRV</sequence>
<dbReference type="GeneID" id="118280851"/>
<dbReference type="Proteomes" id="UP000829999">
    <property type="component" value="Chromosome 19"/>
</dbReference>
<proteinExistence type="predicted"/>
<protein>
    <submittedName>
        <fullName evidence="2">Uncharacterized protein LOC118280851</fullName>
    </submittedName>
</protein>
<dbReference type="OrthoDB" id="7398027at2759"/>
<name>A0A9R0DK67_SPOFR</name>